<evidence type="ECO:0000313" key="2">
    <source>
        <dbReference type="Proteomes" id="UP000186817"/>
    </source>
</evidence>
<sequence>DLEEALCWTDADMTADSTQVDPYTPSRASGAETLETIAATTAELEAAGRLGDAGVDSDIEVDDLQMLKFFEGLPRVKMEQQASKSPEPRALGRFVAPKKNRKELEAPAWVKEHWKGHKQEMSMLMKDCNFDKVA</sequence>
<reference evidence="1 2" key="1">
    <citation type="submission" date="2016-02" db="EMBL/GenBank/DDBJ databases">
        <title>Genome analysis of coral dinoflagellate symbionts highlights evolutionary adaptations to a symbiotic lifestyle.</title>
        <authorList>
            <person name="Aranda M."/>
            <person name="Li Y."/>
            <person name="Liew Y.J."/>
            <person name="Baumgarten S."/>
            <person name="Simakov O."/>
            <person name="Wilson M."/>
            <person name="Piel J."/>
            <person name="Ashoor H."/>
            <person name="Bougouffa S."/>
            <person name="Bajic V.B."/>
            <person name="Ryu T."/>
            <person name="Ravasi T."/>
            <person name="Bayer T."/>
            <person name="Micklem G."/>
            <person name="Kim H."/>
            <person name="Bhak J."/>
            <person name="Lajeunesse T.C."/>
            <person name="Voolstra C.R."/>
        </authorList>
    </citation>
    <scope>NUCLEOTIDE SEQUENCE [LARGE SCALE GENOMIC DNA]</scope>
    <source>
        <strain evidence="1 2">CCMP2467</strain>
    </source>
</reference>
<organism evidence="1 2">
    <name type="scientific">Symbiodinium microadriaticum</name>
    <name type="common">Dinoflagellate</name>
    <name type="synonym">Zooxanthella microadriatica</name>
    <dbReference type="NCBI Taxonomy" id="2951"/>
    <lineage>
        <taxon>Eukaryota</taxon>
        <taxon>Sar</taxon>
        <taxon>Alveolata</taxon>
        <taxon>Dinophyceae</taxon>
        <taxon>Suessiales</taxon>
        <taxon>Symbiodiniaceae</taxon>
        <taxon>Symbiodinium</taxon>
    </lineage>
</organism>
<comment type="caution">
    <text evidence="1">The sequence shown here is derived from an EMBL/GenBank/DDBJ whole genome shotgun (WGS) entry which is preliminary data.</text>
</comment>
<name>A0A1Q9BQI4_SYMMI</name>
<evidence type="ECO:0000313" key="1">
    <source>
        <dbReference type="EMBL" id="OLP72357.1"/>
    </source>
</evidence>
<protein>
    <submittedName>
        <fullName evidence="1">Uncharacterized protein</fullName>
    </submittedName>
</protein>
<accession>A0A1Q9BQI4</accession>
<dbReference type="Proteomes" id="UP000186817">
    <property type="component" value="Unassembled WGS sequence"/>
</dbReference>
<dbReference type="EMBL" id="LSRX01007343">
    <property type="protein sequence ID" value="OLP72357.1"/>
    <property type="molecule type" value="Genomic_DNA"/>
</dbReference>
<gene>
    <name evidence="1" type="ORF">AK812_SmicGene48222</name>
</gene>
<proteinExistence type="predicted"/>
<feature type="non-terminal residue" evidence="1">
    <location>
        <position position="1"/>
    </location>
</feature>
<dbReference type="OrthoDB" id="489073at2759"/>
<keyword evidence="2" id="KW-1185">Reference proteome</keyword>
<dbReference type="AlphaFoldDB" id="A0A1Q9BQI4"/>